<sequence length="85" mass="9587">MKTGVIVYLVGGQEIPEPYDLKNQCEQAGVKADRVELVGNYQGYFTVEDAWHFLTSRGCGHVSLLVAQWEQQHLQPMRPPVRLCG</sequence>
<dbReference type="OrthoDB" id="5517275at2"/>
<organism evidence="1 2">
    <name type="scientific">Desulfobacca acetoxidans (strain ATCC 700848 / DSM 11109 / ASRB2)</name>
    <dbReference type="NCBI Taxonomy" id="880072"/>
    <lineage>
        <taxon>Bacteria</taxon>
        <taxon>Pseudomonadati</taxon>
        <taxon>Thermodesulfobacteriota</taxon>
        <taxon>Desulfobaccia</taxon>
        <taxon>Desulfobaccales</taxon>
        <taxon>Desulfobaccaceae</taxon>
        <taxon>Desulfobacca</taxon>
    </lineage>
</organism>
<reference evidence="1 2" key="1">
    <citation type="journal article" date="2011" name="Stand. Genomic Sci.">
        <title>Complete genome sequence of the acetate-degrading sulfate reducer Desulfobacca acetoxidans type strain (ASRB2).</title>
        <authorList>
            <person name="Goker M."/>
            <person name="Teshima H."/>
            <person name="Lapidus A."/>
            <person name="Nolan M."/>
            <person name="Lucas S."/>
            <person name="Hammon N."/>
            <person name="Deshpande S."/>
            <person name="Cheng J.F."/>
            <person name="Tapia R."/>
            <person name="Han C."/>
            <person name="Goodwin L."/>
            <person name="Pitluck S."/>
            <person name="Huntemann M."/>
            <person name="Liolios K."/>
            <person name="Ivanova N."/>
            <person name="Pagani I."/>
            <person name="Mavromatis K."/>
            <person name="Ovchinikova G."/>
            <person name="Pati A."/>
            <person name="Chen A."/>
            <person name="Palaniappan K."/>
            <person name="Land M."/>
            <person name="Hauser L."/>
            <person name="Brambilla E.M."/>
            <person name="Rohde M."/>
            <person name="Spring S."/>
            <person name="Detter J.C."/>
            <person name="Woyke T."/>
            <person name="Bristow J."/>
            <person name="Eisen J.A."/>
            <person name="Markowitz V."/>
            <person name="Hugenholtz P."/>
            <person name="Kyrpides N.C."/>
            <person name="Klenk H.P."/>
        </authorList>
    </citation>
    <scope>NUCLEOTIDE SEQUENCE [LARGE SCALE GENOMIC DNA]</scope>
    <source>
        <strain evidence="2">ATCC 700848 / DSM 11109 / ASRB2</strain>
    </source>
</reference>
<gene>
    <name evidence="1" type="ordered locus">Desac_0590</name>
</gene>
<dbReference type="KEGG" id="dao:Desac_0590"/>
<evidence type="ECO:0000313" key="2">
    <source>
        <dbReference type="Proteomes" id="UP000000483"/>
    </source>
</evidence>
<dbReference type="Proteomes" id="UP000000483">
    <property type="component" value="Chromosome"/>
</dbReference>
<accession>F2NG63</accession>
<dbReference type="EMBL" id="CP002629">
    <property type="protein sequence ID" value="AEB08476.1"/>
    <property type="molecule type" value="Genomic_DNA"/>
</dbReference>
<reference evidence="2" key="2">
    <citation type="submission" date="2011-03" db="EMBL/GenBank/DDBJ databases">
        <title>The complete genome of Desulfobacca acetoxidans DSM 11109.</title>
        <authorList>
            <consortium name="US DOE Joint Genome Institute (JGI-PGF)"/>
            <person name="Lucas S."/>
            <person name="Copeland A."/>
            <person name="Lapidus A."/>
            <person name="Bruce D."/>
            <person name="Goodwin L."/>
            <person name="Pitluck S."/>
            <person name="Peters L."/>
            <person name="Kyrpides N."/>
            <person name="Mavromatis K."/>
            <person name="Ivanova N."/>
            <person name="Ovchinnikova G."/>
            <person name="Teshima H."/>
            <person name="Detter J.C."/>
            <person name="Han C."/>
            <person name="Land M."/>
            <person name="Hauser L."/>
            <person name="Markowitz V."/>
            <person name="Cheng J.-F."/>
            <person name="Hugenholtz P."/>
            <person name="Woyke T."/>
            <person name="Wu D."/>
            <person name="Spring S."/>
            <person name="Schueler E."/>
            <person name="Brambilla E."/>
            <person name="Klenk H.-P."/>
            <person name="Eisen J.A."/>
        </authorList>
    </citation>
    <scope>NUCLEOTIDE SEQUENCE [LARGE SCALE GENOMIC DNA]</scope>
    <source>
        <strain evidence="2">ATCC 700848 / DSM 11109 / ASRB2</strain>
    </source>
</reference>
<dbReference type="AlphaFoldDB" id="F2NG63"/>
<name>F2NG63_DESAR</name>
<proteinExistence type="predicted"/>
<evidence type="ECO:0000313" key="1">
    <source>
        <dbReference type="EMBL" id="AEB08476.1"/>
    </source>
</evidence>
<protein>
    <submittedName>
        <fullName evidence="1">Uncharacterized protein</fullName>
    </submittedName>
</protein>
<keyword evidence="2" id="KW-1185">Reference proteome</keyword>
<dbReference type="HOGENOM" id="CLU_2507207_0_0_7"/>
<dbReference type="RefSeq" id="WP_013705589.1">
    <property type="nucleotide sequence ID" value="NC_015388.1"/>
</dbReference>